<dbReference type="InterPro" id="IPR049712">
    <property type="entry name" value="Poly_export"/>
</dbReference>
<dbReference type="RefSeq" id="WP_048385930.1">
    <property type="nucleotide sequence ID" value="NZ_CP011494.1"/>
</dbReference>
<dbReference type="KEGG" id="mpq:ABA45_10445"/>
<dbReference type="InterPro" id="IPR003715">
    <property type="entry name" value="Poly_export_N"/>
</dbReference>
<dbReference type="InterPro" id="IPR017477">
    <property type="entry name" value="PEP-CTERM_polysacc_export"/>
</dbReference>
<dbReference type="Pfam" id="PF02563">
    <property type="entry name" value="Poly_export"/>
    <property type="match status" value="1"/>
</dbReference>
<protein>
    <submittedName>
        <fullName evidence="5">Sugar ABC transporter substrate-binding protein</fullName>
    </submittedName>
</protein>
<dbReference type="Pfam" id="PF10531">
    <property type="entry name" value="SLBB"/>
    <property type="match status" value="1"/>
</dbReference>
<accession>A0A0H4I4V0</accession>
<dbReference type="PATRIC" id="fig|330734.3.peg.2196"/>
<evidence type="ECO:0000256" key="2">
    <source>
        <dbReference type="SAM" id="SignalP"/>
    </source>
</evidence>
<dbReference type="InterPro" id="IPR019554">
    <property type="entry name" value="Soluble_ligand-bd"/>
</dbReference>
<evidence type="ECO:0000256" key="1">
    <source>
        <dbReference type="ARBA" id="ARBA00022729"/>
    </source>
</evidence>
<dbReference type="Proteomes" id="UP000036406">
    <property type="component" value="Chromosome"/>
</dbReference>
<dbReference type="STRING" id="330734.ABA45_10445"/>
<dbReference type="GO" id="GO:0015159">
    <property type="term" value="F:polysaccharide transmembrane transporter activity"/>
    <property type="evidence" value="ECO:0007669"/>
    <property type="project" value="InterPro"/>
</dbReference>
<dbReference type="AlphaFoldDB" id="A0A0H4I4V0"/>
<organism evidence="5 6">
    <name type="scientific">Marinobacter psychrophilus</name>
    <dbReference type="NCBI Taxonomy" id="330734"/>
    <lineage>
        <taxon>Bacteria</taxon>
        <taxon>Pseudomonadati</taxon>
        <taxon>Pseudomonadota</taxon>
        <taxon>Gammaproteobacteria</taxon>
        <taxon>Pseudomonadales</taxon>
        <taxon>Marinobacteraceae</taxon>
        <taxon>Marinobacter</taxon>
    </lineage>
</organism>
<proteinExistence type="predicted"/>
<dbReference type="PANTHER" id="PTHR33619:SF3">
    <property type="entry name" value="POLYSACCHARIDE EXPORT PROTEIN GFCE-RELATED"/>
    <property type="match status" value="1"/>
</dbReference>
<keyword evidence="6" id="KW-1185">Reference proteome</keyword>
<sequence>MGRFKTIAAVCTTLFTLVLAGCSGLPSSAQMPPSSEMDVEAYEIGVGDTIAVHVWRNPELNQTIVVRPDGFISMPLMGDVKADGKRPEELATEVGTALSEFIRTPEVSVMVTSPASKEFRSRLRITGQVASPQSVAFQPGMTVLDLVLIAGGVTDFAADGRAVLHRQVDGEYKSYGLNLAAILTEGDMKTNHTLQAGDVISVPRKQLFRGEL</sequence>
<feature type="chain" id="PRO_5005206463" evidence="2">
    <location>
        <begin position="21"/>
        <end position="212"/>
    </location>
</feature>
<evidence type="ECO:0000313" key="5">
    <source>
        <dbReference type="EMBL" id="AKO52773.1"/>
    </source>
</evidence>
<dbReference type="PANTHER" id="PTHR33619">
    <property type="entry name" value="POLYSACCHARIDE EXPORT PROTEIN GFCE-RELATED"/>
    <property type="match status" value="1"/>
</dbReference>
<evidence type="ECO:0000259" key="4">
    <source>
        <dbReference type="Pfam" id="PF10531"/>
    </source>
</evidence>
<evidence type="ECO:0000259" key="3">
    <source>
        <dbReference type="Pfam" id="PF02563"/>
    </source>
</evidence>
<dbReference type="PROSITE" id="PS51257">
    <property type="entry name" value="PROKAR_LIPOPROTEIN"/>
    <property type="match status" value="1"/>
</dbReference>
<dbReference type="Gene3D" id="3.30.1950.10">
    <property type="entry name" value="wza like domain"/>
    <property type="match status" value="1"/>
</dbReference>
<evidence type="ECO:0000313" key="6">
    <source>
        <dbReference type="Proteomes" id="UP000036406"/>
    </source>
</evidence>
<name>A0A0H4I4V0_9GAMM</name>
<feature type="domain" description="Soluble ligand binding" evidence="4">
    <location>
        <begin position="124"/>
        <end position="170"/>
    </location>
</feature>
<keyword evidence="1 2" id="KW-0732">Signal</keyword>
<gene>
    <name evidence="5" type="ORF">ABA45_10445</name>
</gene>
<feature type="domain" description="Polysaccharide export protein N-terminal" evidence="3">
    <location>
        <begin position="40"/>
        <end position="111"/>
    </location>
</feature>
<dbReference type="Gene3D" id="3.10.560.10">
    <property type="entry name" value="Outer membrane lipoprotein wza domain like"/>
    <property type="match status" value="1"/>
</dbReference>
<feature type="signal peptide" evidence="2">
    <location>
        <begin position="1"/>
        <end position="20"/>
    </location>
</feature>
<dbReference type="EMBL" id="CP011494">
    <property type="protein sequence ID" value="AKO52773.1"/>
    <property type="molecule type" value="Genomic_DNA"/>
</dbReference>
<reference evidence="5 6" key="1">
    <citation type="submission" date="2015-05" db="EMBL/GenBank/DDBJ databases">
        <title>Complete genome of Marinobacter psychrophilus strain 20041T isolated from sea-ice of the Canadian Basin.</title>
        <authorList>
            <person name="Song L."/>
            <person name="Ren L."/>
            <person name="Yu Y."/>
            <person name="Wang X."/>
        </authorList>
    </citation>
    <scope>NUCLEOTIDE SEQUENCE [LARGE SCALE GENOMIC DNA]</scope>
    <source>
        <strain evidence="5 6">20041</strain>
    </source>
</reference>
<dbReference type="NCBIfam" id="TIGR03027">
    <property type="entry name" value="pepcterm_export"/>
    <property type="match status" value="1"/>
</dbReference>